<keyword evidence="1" id="KW-1133">Transmembrane helix</keyword>
<gene>
    <name evidence="2" type="ORF">HMPREF0202_00176</name>
</gene>
<dbReference type="HOGENOM" id="CLU_3059842_0_0_0"/>
<evidence type="ECO:0000256" key="1">
    <source>
        <dbReference type="SAM" id="Phobius"/>
    </source>
</evidence>
<dbReference type="RefSeq" id="WP_023049725.1">
    <property type="nucleotide sequence ID" value="NZ_CP173062.2"/>
</dbReference>
<dbReference type="Pfam" id="PF20403">
    <property type="entry name" value="DUF6693"/>
    <property type="match status" value="1"/>
</dbReference>
<sequence>MARRLRCDVGFADSLLFLLGWTVLVVITFGLASPFFLFSLIKFMINRTIIVEE</sequence>
<dbReference type="GeneID" id="96968072"/>
<accession>U7VGL8</accession>
<reference evidence="2 3" key="1">
    <citation type="submission" date="2013-08" db="EMBL/GenBank/DDBJ databases">
        <authorList>
            <person name="Weinstock G."/>
            <person name="Sodergren E."/>
            <person name="Wylie T."/>
            <person name="Fulton L."/>
            <person name="Fulton R."/>
            <person name="Fronick C."/>
            <person name="O'Laughlin M."/>
            <person name="Godfrey J."/>
            <person name="Miner T."/>
            <person name="Herter B."/>
            <person name="Appelbaum E."/>
            <person name="Cordes M."/>
            <person name="Lek S."/>
            <person name="Wollam A."/>
            <person name="Pepin K.H."/>
            <person name="Palsikar V.B."/>
            <person name="Mitreva M."/>
            <person name="Wilson R.K."/>
        </authorList>
    </citation>
    <scope>NUCLEOTIDE SEQUENCE [LARGE SCALE GENOMIC DNA]</scope>
    <source>
        <strain evidence="2 3">ATCC BAA-474</strain>
    </source>
</reference>
<dbReference type="EMBL" id="AXZF01000005">
    <property type="protein sequence ID" value="ERT69973.1"/>
    <property type="molecule type" value="Genomic_DNA"/>
</dbReference>
<keyword evidence="1" id="KW-0472">Membrane</keyword>
<dbReference type="InterPro" id="IPR046515">
    <property type="entry name" value="DUF6693"/>
</dbReference>
<protein>
    <submittedName>
        <fullName evidence="2">Uncharacterized protein</fullName>
    </submittedName>
</protein>
<proteinExistence type="predicted"/>
<evidence type="ECO:0000313" key="3">
    <source>
        <dbReference type="Proteomes" id="UP000017081"/>
    </source>
</evidence>
<dbReference type="STRING" id="1319815.HMPREF0202_00176"/>
<keyword evidence="3" id="KW-1185">Reference proteome</keyword>
<name>U7VGL8_9FUSO</name>
<organism evidence="2 3">
    <name type="scientific">Cetobacterium somerae ATCC BAA-474</name>
    <dbReference type="NCBI Taxonomy" id="1319815"/>
    <lineage>
        <taxon>Bacteria</taxon>
        <taxon>Fusobacteriati</taxon>
        <taxon>Fusobacteriota</taxon>
        <taxon>Fusobacteriia</taxon>
        <taxon>Fusobacteriales</taxon>
        <taxon>Fusobacteriaceae</taxon>
        <taxon>Cetobacterium</taxon>
    </lineage>
</organism>
<comment type="caution">
    <text evidence="2">The sequence shown here is derived from an EMBL/GenBank/DDBJ whole genome shotgun (WGS) entry which is preliminary data.</text>
</comment>
<keyword evidence="1" id="KW-0812">Transmembrane</keyword>
<dbReference type="AlphaFoldDB" id="U7VGL8"/>
<feature type="transmembrane region" description="Helical" evidence="1">
    <location>
        <begin position="15"/>
        <end position="38"/>
    </location>
</feature>
<dbReference type="Proteomes" id="UP000017081">
    <property type="component" value="Unassembled WGS sequence"/>
</dbReference>
<evidence type="ECO:0000313" key="2">
    <source>
        <dbReference type="EMBL" id="ERT69973.1"/>
    </source>
</evidence>